<dbReference type="RefSeq" id="XP_019768526.1">
    <property type="nucleotide sequence ID" value="XM_019912967.2"/>
</dbReference>
<dbReference type="PANTHER" id="PTHR23301">
    <property type="entry name" value="CHITIN BINDING PERITROPHIN-A"/>
    <property type="match status" value="1"/>
</dbReference>
<dbReference type="EnsemblMetazoa" id="XM_019912967.1">
    <property type="protein sequence ID" value="XP_019768526.1"/>
    <property type="gene ID" value="LOC109543316"/>
</dbReference>
<organism evidence="9 10">
    <name type="scientific">Dendroctonus ponderosae</name>
    <name type="common">Mountain pine beetle</name>
    <dbReference type="NCBI Taxonomy" id="77166"/>
    <lineage>
        <taxon>Eukaryota</taxon>
        <taxon>Metazoa</taxon>
        <taxon>Ecdysozoa</taxon>
        <taxon>Arthropoda</taxon>
        <taxon>Hexapoda</taxon>
        <taxon>Insecta</taxon>
        <taxon>Pterygota</taxon>
        <taxon>Neoptera</taxon>
        <taxon>Endopterygota</taxon>
        <taxon>Coleoptera</taxon>
        <taxon>Polyphaga</taxon>
        <taxon>Cucujiformia</taxon>
        <taxon>Curculionidae</taxon>
        <taxon>Scolytinae</taxon>
        <taxon>Dendroctonus</taxon>
    </lineage>
</organism>
<feature type="chain" id="PRO_5043546319" description="Chitin-binding type-2 domain-containing protein" evidence="7">
    <location>
        <begin position="21"/>
        <end position="113"/>
    </location>
</feature>
<dbReference type="InterPro" id="IPR036508">
    <property type="entry name" value="Chitin-bd_dom_sf"/>
</dbReference>
<evidence type="ECO:0000259" key="8">
    <source>
        <dbReference type="PROSITE" id="PS50940"/>
    </source>
</evidence>
<dbReference type="GO" id="GO:0005576">
    <property type="term" value="C:extracellular region"/>
    <property type="evidence" value="ECO:0007669"/>
    <property type="project" value="InterPro"/>
</dbReference>
<dbReference type="GeneID" id="125505671"/>
<sequence>MNRTLFGIALLGLCICLSIADEPDVPACPENDDGQAEFLEDPEDCNSYYECSNGRAIHFSCPPGTYYDGNKKCQWPENVDCGTRPTTLEPPTTEPSTDPPTTDLPKPGPVLVR</sequence>
<evidence type="ECO:0000256" key="1">
    <source>
        <dbReference type="ARBA" id="ARBA00022669"/>
    </source>
</evidence>
<evidence type="ECO:0000256" key="4">
    <source>
        <dbReference type="ARBA" id="ARBA00023157"/>
    </source>
</evidence>
<evidence type="ECO:0000256" key="5">
    <source>
        <dbReference type="ARBA" id="ARBA00023180"/>
    </source>
</evidence>
<keyword evidence="10" id="KW-1185">Reference proteome</keyword>
<dbReference type="Pfam" id="PF01607">
    <property type="entry name" value="CBM_14"/>
    <property type="match status" value="1"/>
</dbReference>
<dbReference type="SUPFAM" id="SSF57625">
    <property type="entry name" value="Invertebrate chitin-binding proteins"/>
    <property type="match status" value="1"/>
</dbReference>
<evidence type="ECO:0000313" key="9">
    <source>
        <dbReference type="EnsemblMetazoa" id="XP_019768526.1"/>
    </source>
</evidence>
<reference evidence="10" key="1">
    <citation type="journal article" date="2013" name="Genome Biol.">
        <title>Draft genome of the mountain pine beetle, Dendroctonus ponderosae Hopkins, a major forest pest.</title>
        <authorList>
            <person name="Keeling C.I."/>
            <person name="Yuen M.M."/>
            <person name="Liao N.Y."/>
            <person name="Docking T.R."/>
            <person name="Chan S.K."/>
            <person name="Taylor G.A."/>
            <person name="Palmquist D.L."/>
            <person name="Jackman S.D."/>
            <person name="Nguyen A."/>
            <person name="Li M."/>
            <person name="Henderson H."/>
            <person name="Janes J.K."/>
            <person name="Zhao Y."/>
            <person name="Pandoh P."/>
            <person name="Moore R."/>
            <person name="Sperling F.A."/>
            <person name="Huber D.P."/>
            <person name="Birol I."/>
            <person name="Jones S.J."/>
            <person name="Bohlmann J."/>
        </authorList>
    </citation>
    <scope>NUCLEOTIDE SEQUENCE</scope>
</reference>
<feature type="signal peptide" evidence="7">
    <location>
        <begin position="1"/>
        <end position="20"/>
    </location>
</feature>
<evidence type="ECO:0000256" key="6">
    <source>
        <dbReference type="SAM" id="MobiDB-lite"/>
    </source>
</evidence>
<dbReference type="KEGG" id="dpa:109543316"/>
<dbReference type="PANTHER" id="PTHR23301:SF0">
    <property type="entry name" value="CHITIN-BINDING TYPE-2 DOMAIN-CONTAINING PROTEIN-RELATED"/>
    <property type="match status" value="1"/>
</dbReference>
<keyword evidence="5" id="KW-0325">Glycoprotein</keyword>
<evidence type="ECO:0000256" key="3">
    <source>
        <dbReference type="ARBA" id="ARBA00022737"/>
    </source>
</evidence>
<feature type="region of interest" description="Disordered" evidence="6">
    <location>
        <begin position="83"/>
        <end position="113"/>
    </location>
</feature>
<evidence type="ECO:0000256" key="2">
    <source>
        <dbReference type="ARBA" id="ARBA00022729"/>
    </source>
</evidence>
<dbReference type="InterPro" id="IPR051940">
    <property type="entry name" value="Chitin_bind-dev_reg"/>
</dbReference>
<protein>
    <recommendedName>
        <fullName evidence="8">Chitin-binding type-2 domain-containing protein</fullName>
    </recommendedName>
</protein>
<dbReference type="GeneID" id="109543316"/>
<dbReference type="GO" id="GO:0008061">
    <property type="term" value="F:chitin binding"/>
    <property type="evidence" value="ECO:0007669"/>
    <property type="project" value="UniProtKB-KW"/>
</dbReference>
<evidence type="ECO:0000256" key="7">
    <source>
        <dbReference type="SAM" id="SignalP"/>
    </source>
</evidence>
<evidence type="ECO:0000313" key="10">
    <source>
        <dbReference type="Proteomes" id="UP000019118"/>
    </source>
</evidence>
<dbReference type="SMART" id="SM00494">
    <property type="entry name" value="ChtBD2"/>
    <property type="match status" value="1"/>
</dbReference>
<accession>A0AAR5Q5X6</accession>
<keyword evidence="2 7" id="KW-0732">Signal</keyword>
<dbReference type="RefSeq" id="XP_048525888.1">
    <property type="nucleotide sequence ID" value="XM_048669931.1"/>
</dbReference>
<name>A0AAR5Q5X6_DENPD</name>
<feature type="domain" description="Chitin-binding type-2" evidence="8">
    <location>
        <begin position="25"/>
        <end position="83"/>
    </location>
</feature>
<proteinExistence type="predicted"/>
<dbReference type="InterPro" id="IPR002557">
    <property type="entry name" value="Chitin-bd_dom"/>
</dbReference>
<keyword evidence="3" id="KW-0677">Repeat</keyword>
<dbReference type="AlphaFoldDB" id="A0AAR5Q5X6"/>
<keyword evidence="4" id="KW-1015">Disulfide bond</keyword>
<dbReference type="PROSITE" id="PS50940">
    <property type="entry name" value="CHIT_BIND_II"/>
    <property type="match status" value="1"/>
</dbReference>
<dbReference type="Gene3D" id="2.170.140.10">
    <property type="entry name" value="Chitin binding domain"/>
    <property type="match status" value="1"/>
</dbReference>
<dbReference type="KEGG" id="dpa:125505671"/>
<keyword evidence="1" id="KW-0147">Chitin-binding</keyword>
<feature type="compositionally biased region" description="Low complexity" evidence="6">
    <location>
        <begin position="83"/>
        <end position="105"/>
    </location>
</feature>
<dbReference type="Proteomes" id="UP000019118">
    <property type="component" value="Unassembled WGS sequence"/>
</dbReference>
<reference evidence="9" key="2">
    <citation type="submission" date="2024-08" db="UniProtKB">
        <authorList>
            <consortium name="EnsemblMetazoa"/>
        </authorList>
    </citation>
    <scope>IDENTIFICATION</scope>
</reference>